<proteinExistence type="predicted"/>
<reference evidence="2 3" key="1">
    <citation type="journal article" date="2024" name="Ann. Entomol. Soc. Am.">
        <title>Genomic analyses of the southern and eastern yellowjacket wasps (Hymenoptera: Vespidae) reveal evolutionary signatures of social life.</title>
        <authorList>
            <person name="Catto M.A."/>
            <person name="Caine P.B."/>
            <person name="Orr S.E."/>
            <person name="Hunt B.G."/>
            <person name="Goodisman M.A.D."/>
        </authorList>
    </citation>
    <scope>NUCLEOTIDE SEQUENCE [LARGE SCALE GENOMIC DNA]</scope>
    <source>
        <strain evidence="2">232</strain>
        <tissue evidence="2">Head and thorax</tissue>
    </source>
</reference>
<keyword evidence="3" id="KW-1185">Reference proteome</keyword>
<dbReference type="EMBL" id="JAYRBN010000061">
    <property type="protein sequence ID" value="KAL2739221.1"/>
    <property type="molecule type" value="Genomic_DNA"/>
</dbReference>
<evidence type="ECO:0000256" key="1">
    <source>
        <dbReference type="SAM" id="Phobius"/>
    </source>
</evidence>
<dbReference type="Proteomes" id="UP001607303">
    <property type="component" value="Unassembled WGS sequence"/>
</dbReference>
<comment type="caution">
    <text evidence="2">The sequence shown here is derived from an EMBL/GenBank/DDBJ whole genome shotgun (WGS) entry which is preliminary data.</text>
</comment>
<keyword evidence="1" id="KW-0472">Membrane</keyword>
<name>A0ABD2C2F0_VESMC</name>
<organism evidence="2 3">
    <name type="scientific">Vespula maculifrons</name>
    <name type="common">Eastern yellow jacket</name>
    <name type="synonym">Wasp</name>
    <dbReference type="NCBI Taxonomy" id="7453"/>
    <lineage>
        <taxon>Eukaryota</taxon>
        <taxon>Metazoa</taxon>
        <taxon>Ecdysozoa</taxon>
        <taxon>Arthropoda</taxon>
        <taxon>Hexapoda</taxon>
        <taxon>Insecta</taxon>
        <taxon>Pterygota</taxon>
        <taxon>Neoptera</taxon>
        <taxon>Endopterygota</taxon>
        <taxon>Hymenoptera</taxon>
        <taxon>Apocrita</taxon>
        <taxon>Aculeata</taxon>
        <taxon>Vespoidea</taxon>
        <taxon>Vespidae</taxon>
        <taxon>Vespinae</taxon>
        <taxon>Vespula</taxon>
    </lineage>
</organism>
<feature type="transmembrane region" description="Helical" evidence="1">
    <location>
        <begin position="73"/>
        <end position="90"/>
    </location>
</feature>
<dbReference type="AlphaFoldDB" id="A0ABD2C2F0"/>
<feature type="transmembrane region" description="Helical" evidence="1">
    <location>
        <begin position="38"/>
        <end position="61"/>
    </location>
</feature>
<evidence type="ECO:0000313" key="3">
    <source>
        <dbReference type="Proteomes" id="UP001607303"/>
    </source>
</evidence>
<sequence length="118" mass="14159">MKKMSRVDYICGWNRYTMDFIGIWPDERRFDRITSYKVLIPVCFMLCFICLPQTINLFYVWTNFNLVVENLSMGNMTITISLLKTIVFWLNGQLQTQKKNYNIKIKMKQKLEKNVGIR</sequence>
<keyword evidence="1" id="KW-0812">Transmembrane</keyword>
<accession>A0ABD2C2F0</accession>
<protein>
    <submittedName>
        <fullName evidence="2">Odorant receptor 13a-like</fullName>
    </submittedName>
</protein>
<gene>
    <name evidence="2" type="ORF">V1477_010610</name>
</gene>
<keyword evidence="1" id="KW-1133">Transmembrane helix</keyword>
<evidence type="ECO:0000313" key="2">
    <source>
        <dbReference type="EMBL" id="KAL2739221.1"/>
    </source>
</evidence>